<feature type="region of interest" description="Disordered" evidence="3">
    <location>
        <begin position="4174"/>
        <end position="4210"/>
    </location>
</feature>
<feature type="compositionally biased region" description="Low complexity" evidence="3">
    <location>
        <begin position="4174"/>
        <end position="4183"/>
    </location>
</feature>
<feature type="compositionally biased region" description="Low complexity" evidence="3">
    <location>
        <begin position="567"/>
        <end position="580"/>
    </location>
</feature>
<feature type="region of interest" description="Disordered" evidence="3">
    <location>
        <begin position="598"/>
        <end position="621"/>
    </location>
</feature>
<feature type="region of interest" description="Disordered" evidence="3">
    <location>
        <begin position="2929"/>
        <end position="2959"/>
    </location>
</feature>
<feature type="compositionally biased region" description="Low complexity" evidence="3">
    <location>
        <begin position="3525"/>
        <end position="3537"/>
    </location>
</feature>
<feature type="region of interest" description="Disordered" evidence="3">
    <location>
        <begin position="556"/>
        <end position="580"/>
    </location>
</feature>
<gene>
    <name evidence="4" type="ORF">CSUI_003667</name>
</gene>
<feature type="region of interest" description="Disordered" evidence="3">
    <location>
        <begin position="824"/>
        <end position="888"/>
    </location>
</feature>
<feature type="compositionally biased region" description="Polar residues" evidence="3">
    <location>
        <begin position="860"/>
        <end position="874"/>
    </location>
</feature>
<feature type="compositionally biased region" description="Basic and acidic residues" evidence="3">
    <location>
        <begin position="2177"/>
        <end position="2188"/>
    </location>
</feature>
<feature type="compositionally biased region" description="Acidic residues" evidence="3">
    <location>
        <begin position="3596"/>
        <end position="3608"/>
    </location>
</feature>
<dbReference type="GeneID" id="94427073"/>
<feature type="region of interest" description="Disordered" evidence="3">
    <location>
        <begin position="900"/>
        <end position="974"/>
    </location>
</feature>
<comment type="caution">
    <text evidence="4">The sequence shown here is derived from an EMBL/GenBank/DDBJ whole genome shotgun (WGS) entry which is preliminary data.</text>
</comment>
<feature type="region of interest" description="Disordered" evidence="3">
    <location>
        <begin position="118"/>
        <end position="182"/>
    </location>
</feature>
<feature type="compositionally biased region" description="Low complexity" evidence="3">
    <location>
        <begin position="27"/>
        <end position="41"/>
    </location>
</feature>
<accession>A0A2C6L005</accession>
<feature type="compositionally biased region" description="Basic residues" evidence="3">
    <location>
        <begin position="3688"/>
        <end position="3698"/>
    </location>
</feature>
<feature type="region of interest" description="Disordered" evidence="3">
    <location>
        <begin position="1206"/>
        <end position="1328"/>
    </location>
</feature>
<feature type="region of interest" description="Disordered" evidence="3">
    <location>
        <begin position="3120"/>
        <end position="3146"/>
    </location>
</feature>
<feature type="region of interest" description="Disordered" evidence="3">
    <location>
        <begin position="2169"/>
        <end position="2188"/>
    </location>
</feature>
<evidence type="ECO:0000256" key="1">
    <source>
        <dbReference type="ARBA" id="ARBA00022441"/>
    </source>
</evidence>
<feature type="compositionally biased region" description="Low complexity" evidence="3">
    <location>
        <begin position="3834"/>
        <end position="3849"/>
    </location>
</feature>
<keyword evidence="5" id="KW-1185">Reference proteome</keyword>
<feature type="region of interest" description="Disordered" evidence="3">
    <location>
        <begin position="1405"/>
        <end position="1430"/>
    </location>
</feature>
<keyword evidence="1" id="KW-0880">Kelch repeat</keyword>
<feature type="compositionally biased region" description="Polar residues" evidence="3">
    <location>
        <begin position="1858"/>
        <end position="1869"/>
    </location>
</feature>
<feature type="region of interest" description="Disordered" evidence="3">
    <location>
        <begin position="2049"/>
        <end position="2155"/>
    </location>
</feature>
<dbReference type="RefSeq" id="XP_067924174.1">
    <property type="nucleotide sequence ID" value="XM_068063862.1"/>
</dbReference>
<evidence type="ECO:0000256" key="2">
    <source>
        <dbReference type="ARBA" id="ARBA00022737"/>
    </source>
</evidence>
<feature type="compositionally biased region" description="Low complexity" evidence="3">
    <location>
        <begin position="1093"/>
        <end position="1102"/>
    </location>
</feature>
<dbReference type="InterPro" id="IPR052124">
    <property type="entry name" value="Rab9_kelch_effector"/>
</dbReference>
<feature type="compositionally biased region" description="Polar residues" evidence="3">
    <location>
        <begin position="152"/>
        <end position="175"/>
    </location>
</feature>
<feature type="region of interest" description="Disordered" evidence="3">
    <location>
        <begin position="27"/>
        <end position="92"/>
    </location>
</feature>
<feature type="region of interest" description="Disordered" evidence="3">
    <location>
        <begin position="1827"/>
        <end position="1894"/>
    </location>
</feature>
<feature type="region of interest" description="Disordered" evidence="3">
    <location>
        <begin position="3524"/>
        <end position="3699"/>
    </location>
</feature>
<dbReference type="OrthoDB" id="332153at2759"/>
<feature type="compositionally biased region" description="Low complexity" evidence="3">
    <location>
        <begin position="3805"/>
        <end position="3816"/>
    </location>
</feature>
<dbReference type="EMBL" id="MIGC01001653">
    <property type="protein sequence ID" value="PHJ22497.1"/>
    <property type="molecule type" value="Genomic_DNA"/>
</dbReference>
<feature type="region of interest" description="Disordered" evidence="3">
    <location>
        <begin position="3760"/>
        <end position="3849"/>
    </location>
</feature>
<feature type="region of interest" description="Disordered" evidence="3">
    <location>
        <begin position="3181"/>
        <end position="3226"/>
    </location>
</feature>
<dbReference type="Gene3D" id="2.120.10.80">
    <property type="entry name" value="Kelch-type beta propeller"/>
    <property type="match status" value="1"/>
</dbReference>
<proteinExistence type="predicted"/>
<name>A0A2C6L005_9APIC</name>
<feature type="region of interest" description="Disordered" evidence="3">
    <location>
        <begin position="2843"/>
        <end position="2901"/>
    </location>
</feature>
<feature type="region of interest" description="Disordered" evidence="3">
    <location>
        <begin position="2005"/>
        <end position="2026"/>
    </location>
</feature>
<feature type="compositionally biased region" description="Basic and acidic residues" evidence="3">
    <location>
        <begin position="3623"/>
        <end position="3639"/>
    </location>
</feature>
<feature type="compositionally biased region" description="Low complexity" evidence="3">
    <location>
        <begin position="1614"/>
        <end position="1623"/>
    </location>
</feature>
<reference evidence="4 5" key="1">
    <citation type="journal article" date="2017" name="Int. J. Parasitol.">
        <title>The genome of the protozoan parasite Cystoisospora suis and a reverse vaccinology approach to identify vaccine candidates.</title>
        <authorList>
            <person name="Palmieri N."/>
            <person name="Shrestha A."/>
            <person name="Ruttkowski B."/>
            <person name="Beck T."/>
            <person name="Vogl C."/>
            <person name="Tomley F."/>
            <person name="Blake D.P."/>
            <person name="Joachim A."/>
        </authorList>
    </citation>
    <scope>NUCLEOTIDE SEQUENCE [LARGE SCALE GENOMIC DNA]</scope>
    <source>
        <strain evidence="4 5">Wien I</strain>
    </source>
</reference>
<feature type="compositionally biased region" description="Gly residues" evidence="3">
    <location>
        <begin position="1075"/>
        <end position="1084"/>
    </location>
</feature>
<keyword evidence="2" id="KW-0677">Repeat</keyword>
<feature type="region of interest" description="Disordered" evidence="3">
    <location>
        <begin position="1075"/>
        <end position="1177"/>
    </location>
</feature>
<evidence type="ECO:0000313" key="5">
    <source>
        <dbReference type="Proteomes" id="UP000221165"/>
    </source>
</evidence>
<feature type="region of interest" description="Disordered" evidence="3">
    <location>
        <begin position="1540"/>
        <end position="1727"/>
    </location>
</feature>
<feature type="compositionally biased region" description="Polar residues" evidence="3">
    <location>
        <begin position="4041"/>
        <end position="4072"/>
    </location>
</feature>
<dbReference type="VEuPathDB" id="ToxoDB:CSUI_003667"/>
<evidence type="ECO:0000256" key="3">
    <source>
        <dbReference type="SAM" id="MobiDB-lite"/>
    </source>
</evidence>
<feature type="compositionally biased region" description="Pro residues" evidence="3">
    <location>
        <begin position="1591"/>
        <end position="1601"/>
    </location>
</feature>
<feature type="compositionally biased region" description="Basic and acidic residues" evidence="3">
    <location>
        <begin position="693"/>
        <end position="709"/>
    </location>
</feature>
<feature type="compositionally biased region" description="Low complexity" evidence="3">
    <location>
        <begin position="1683"/>
        <end position="1702"/>
    </location>
</feature>
<feature type="compositionally biased region" description="Basic and acidic residues" evidence="3">
    <location>
        <begin position="4184"/>
        <end position="4196"/>
    </location>
</feature>
<feature type="region of interest" description="Disordered" evidence="3">
    <location>
        <begin position="2289"/>
        <end position="2337"/>
    </location>
</feature>
<feature type="region of interest" description="Disordered" evidence="3">
    <location>
        <begin position="2757"/>
        <end position="2779"/>
    </location>
</feature>
<feature type="compositionally biased region" description="Low complexity" evidence="3">
    <location>
        <begin position="668"/>
        <end position="679"/>
    </location>
</feature>
<feature type="compositionally biased region" description="Basic and acidic residues" evidence="3">
    <location>
        <begin position="3540"/>
        <end position="3574"/>
    </location>
</feature>
<feature type="compositionally biased region" description="Polar residues" evidence="3">
    <location>
        <begin position="955"/>
        <end position="964"/>
    </location>
</feature>
<evidence type="ECO:0000313" key="4">
    <source>
        <dbReference type="EMBL" id="PHJ22497.1"/>
    </source>
</evidence>
<feature type="region of interest" description="Disordered" evidence="3">
    <location>
        <begin position="1478"/>
        <end position="1499"/>
    </location>
</feature>
<feature type="compositionally biased region" description="Polar residues" evidence="3">
    <location>
        <begin position="2005"/>
        <end position="2020"/>
    </location>
</feature>
<dbReference type="InterPro" id="IPR011043">
    <property type="entry name" value="Gal_Oxase/kelch_b-propeller"/>
</dbReference>
<feature type="compositionally biased region" description="Basic residues" evidence="3">
    <location>
        <begin position="2882"/>
        <end position="2891"/>
    </location>
</feature>
<feature type="compositionally biased region" description="Gly residues" evidence="3">
    <location>
        <begin position="1838"/>
        <end position="1847"/>
    </location>
</feature>
<feature type="region of interest" description="Disordered" evidence="3">
    <location>
        <begin position="4034"/>
        <end position="4128"/>
    </location>
</feature>
<feature type="compositionally biased region" description="Low complexity" evidence="3">
    <location>
        <begin position="3467"/>
        <end position="3483"/>
    </location>
</feature>
<dbReference type="PANTHER" id="PTHR46647:SF1">
    <property type="entry name" value="RAB9 EFFECTOR PROTEIN WITH KELCH MOTIFS"/>
    <property type="match status" value="1"/>
</dbReference>
<feature type="compositionally biased region" description="Polar residues" evidence="3">
    <location>
        <begin position="3216"/>
        <end position="3226"/>
    </location>
</feature>
<dbReference type="Proteomes" id="UP000221165">
    <property type="component" value="Unassembled WGS sequence"/>
</dbReference>
<organism evidence="4 5">
    <name type="scientific">Cystoisospora suis</name>
    <dbReference type="NCBI Taxonomy" id="483139"/>
    <lineage>
        <taxon>Eukaryota</taxon>
        <taxon>Sar</taxon>
        <taxon>Alveolata</taxon>
        <taxon>Apicomplexa</taxon>
        <taxon>Conoidasida</taxon>
        <taxon>Coccidia</taxon>
        <taxon>Eucoccidiorida</taxon>
        <taxon>Eimeriorina</taxon>
        <taxon>Sarcocystidae</taxon>
        <taxon>Cystoisospora</taxon>
    </lineage>
</organism>
<sequence length="4271" mass="449899">MLWPPTPTSSSSQSSLASLLPLSQLFPLSGGSSPTSGPRLGDVSPQSPSLFGSSTSHNPPSLRAAAGLFSQQSGSFQRGGFPAGGGLATMNTPAPLSPRCPGSSGSLCLSKFFLNAPPTSPASRSKGRVTPSSSLQLTTTTAAGGDPFPLFATTSTTSEPSQDGTSPLTANSTQLAPAGRSRVAPPALLLPLTRRRSYQREPAALLGGALDCGSGASHGEEGDDPPGVLTGGTVTATTSLSQCALDFSPRLLNTPRSGRFFSRACSPTAAGLGMAASFLMAGGTSHPALLAHQQQALHALVTKGGGGEEEPSVALLRTGAGSVNSLPPACSNTPPGAKENPRAAFCQTSAASAPSVVAAECDTHLQKANEQSTSTNSARGQGARLSSAAVVGRTYSESRSVSSPLGRLGGSSSFVNRRNPPPSLLDPSFLFQSSGGSSGTTAASLLLDDNNAFCGTNSSSNAEAVVTSGCVSSPLSDPFGGVAFSSSCFSPSAAMELGGNPLSLSPAAASPTSATAAATAAHRLLVLQSAAAASSSPSGSSPLHIPLFSQRQQLLLQHQQQFRRRSSASSPAAAPPAASAGGDGLFGVLSSAVNEVLSNPRDSPAADPKGSSSCRPGGSGNGAAALPSLLLSEWSSSPVLGGGTGTSVGGGVGVSSADGECAQGGNHQSASARQDARSATCSGGVDQTENSADECKSRGCGGRREDSTRSVRHSHVNEQHLGSFVNDSENRGRNGTMTKVEPNCSALEARPRVSEKVAEQFELPRDSGCASAFFPISSYEGSQPSGRQPASSSAVWTSFSAPSDSSCFHPTSTWFNPSNAAVCGAPVESPSPAGPPRSDGSLNSSVGDTGGHAGELVGQNPDTPGESSRASRTGSENHHVGSGGSSVGGDASFCFSTVQGKDSGDDGKESPCSTTSKGSLSVCADKGAGSTVSQPSGGAGAARSGSGSAVGGDTEGSSPSSSVQRIKETSGNSSDFANAFDDAAFQQPSEDFIRYCVQKHQARWPEPQNLPGIQMEHQQRRWCASVYYRGCQHKRRFSMGRWGLLGAFYAAIEWRQSHCTKLNSLKGKCTPEGGVAGGGFGGGGVHKRKRRSSSSSNRSSSSQPTRAAEVTSDCSPGRQENLEGGPAGSGPSKNGVGQMGFFDMSPTGGRGGGQNGMGVSSGRSHVRGSEGGEGLGQEGLDVFVKHEHGGDATADFERQRSVGRECHGTHAGSEAVQLKKEPENGLGTPGAEADGLNSPPPGTRSPDRELGECMFEDESSRHQDRFRKADTGTGGTGFRERLATSDGSGSKRRRRDGDETSSDSESGSYYVLREPADPGKTAETPPECAYSSAGYGSYSSPFQLGTAQPGGITGGVTPSDSVGHGHDLVSSNFFQPHPGYSGVGPVPQEGYRDVGGLLHTSRRETDFSSSCRGETPVSCPRGPHDASFVSQPNGGMPCSYSPGIPGYSPAPGGPHTPALMLPGDQPAGCSPGLYVHSMHHPSYGQQQAPPPPHLQHSFDGVQPFHLQQPYSRNAAGGLGPSPQDLAVRGMPMFPGGMPHNMHSPPPFHHPSMGGGAAGDHPPQMYSPWCHPHPPPGPQFGMPPSYLLKPQAGPPGAPPPYGSLPSHNFCGASGGSSLMLSHSHQPSHPSGLGPQPNSSKAKGMVHMKREGGTPVTSGGGALSPEGKKSSKSGSRNANRRARTSPFSGCGPGSFSPSIGPSSYPGGGGAKPGLNGSHHPGGAQGSPTEQPAVEWYEGFRRPFGTEGRQQLLRHLRQVYNADSGYWGERLRQSNIAFSRIAYATVAELWKIAHVMDCFPIALALSNRQSAGAGAASFAEIEGLVGVSGIGSGSRSHSGGHRSGGGGGKGSNHSKGNKRNNTGGIPKNQQHRVTLPDNGVKIRGGHQDRSYTESSSSSGVIFGFDVTGDGVETRSPGDESSGSVSLCLDDSHACTTGARDCAGLLPATGVKEVGGKAGGGGETWEGREMDNAILESQSSSTSSSTSHRSASFVLDGLVSGNAGAKGSVTVSHSLRHPSNSPDSSPEAAYTPTCASLQALVAGLPSVPPDLFGSLSDSLGGEDNQILNPEDGLLDEPEGFGGDHRVEGAGNASRGENITEEENGIDPTYVMGEGNRRLQEEGGGQVKGERHRTVSPPHNVPCTEDGREGAEFGDGNGALSKYPGGAILMGKDRRKRKRVVGRGDEREKSKEEASMIALDIEDETGHNDCSVNVFADSSKPPTFVSEAVHLTAPAEVLIEKQEGESASSPSEPCSRIPFGPPVHPWGRSPVSWPSASSQLQTPSTALPVCATGTVERGEETADTLSSSSRERGTRRGVTMPVVAPSSSLPRQLERSEGKYQPSSSTARCVQVVNYEQPCKRQVWHTKGHVEAEDWPEQLYIHQGRSGGCEAGSGMNRRHPATWRPLSDDCPPTSQARLPREKDSWWCAECTSPALNSSEVDAMPGHLDRLRKEGKQQVQALGAGTEKLCSPFSQLPVTATPQASHPRNGRCQVHAAAEEDEGLSGCAQQDSDVRSRVSPLIPCPGQPSQSVVPEEAYKQQRQQEKDERRFFAHSLRPSWVETSCQGLLLRHATEAVCEEARQVPLKGGQRTCSTSYPCQSRNFTSGDRHRDDRRHWQSDKYSSILPEQLDAVSASCSRECSSSAFRAPVNQPLSQDHKNVAGVPLPPSCDCGTRSCHTEDFLSRVRGQRAPSAPRTGVCQSQGLSSLSCDVQIASLSDGQAGCRVRDTSITIPLGDDNKPACPSSSPGRLSALDCSVHLLTGEQGGRDGDRRPLLQRDKTAAREKSRQTMYNLGNRACVSPSTSRISPRPLYVFPPLSPVRRTPSPPPRSSRTWQCTPYMEAGSLSLERDAKQQARKSSCEELLSSGPLPENSSCRGDRVGVPAKKQSVKVHKKARAPGVSGGDRDTKIVANRKLQAREGRTLSGPKDTVSLGSDCCPISKERQDNKTVTSSAPDSSIGAGQRAQAVESKGALFGGNQGLCEKGEGDVRMEPATAQDAGQNYSRTFLESGTDSDVLRYLFEFLDAVDLAQVQACNRLLQAAVQSHAFRRNLLHLYRGPLTVTLCEPVTLPRDRLDIWEDPMDPPDLLPQSVIQGRCSPVLFFDRLKNEGPPPAFAGGQSFQRCGFPSGSPEVHKKKRETDRPGDVLGGGGVQLLTCGDRQAETFTSGEGIGSSRLRRREDRGVLRHHPANCGSVSVSSPSFLPCSRPRHRQLRNHRMEPPETTTSGSSRQVTSASYLCRGMASGGELTCGERQTDDNIEEEEKRERLSTFPPTNGRLLVAGGYGMFELWDHSIPMRSNEVWEYDPAAKIWGHPVAMTEAALDADDKLRFEYRDTVVLSDPSSTQVIVFGQSARSDTCWHIFDRVSVCTVPRPPAERVSPDPAKGLSLPSRIAADQFDTCHTWPTAVDAFVHFDVSGDLPERRESFASALWRAPRDGESGWVFLYGGYASAVRHLDDLYLLEIPSEPSRTATAEESGSSPPSPSVSSPAAAKRFRWHLVEWGRHFPPNPRSSRCTTRPLSPRLRVDSPALSCCSETSSASSSADEGQSRRRQEVKKRDERQEKKRDTPRNGDARGGDSRPRRAAAVQAATAWKKLLKAEGSSEMDEQQVPDEGEVTCSGGVIRTPRRNCSREREQEKSVTDDGASRHSSPVHGRTPVQRKGSRYESPQRTQEAGTARASKQRSGVSSSPEHRPSERRRKGRRKCLSVSSWEERTWRLRRPADSPAPGPRFGHSLTCIGSRLFLFGGMRGDFYKNGGGNVSSSLCGPVSPGEGSGAGDFSRVRSPKVEMGGSACSAASQRRRGPGRKTAGQSPSPSSSSVSSPTRGSTERRRGRPSRVGDHPVPSHSSSVASSGSTSGRLLMNDVWMLYRDLSCSRAVPAKRQRCCSGDIERGLDDSGDTRTADVHSSACLSTVREEGVYDVPETRGWRWKLCACKGAPPSPRSSHRAVSVGVHLLIFGGYGGRYLNSLHALNTGTLVWTTVDFSPSLPSSHRVSRVGDIIEKERAETEKGREDVGQQNAVCSGEAGVFPAAAIQEKRLAPRGRQALEDSSPSPQVTEKNATVGSFSGSTWHGSTTPSVSPEAGGKRYSLRGGQEELEATTGRCQTRRQQRRGGTAEDDSANRNSGLEVSDGNDFSRQAVKTVNGFAGGRGASSSSVENLCVERAVDGLATPTRARLGFPSASVSTSLAESSRRAGQETKENGGHNQMQGGFGGKLDSSSQLTELPIPKRMEAGLAFDEDRTLFLFGGSSRFRWQCAQHQFKDFCADCFVLRLSCGRS</sequence>
<dbReference type="SUPFAM" id="SSF117281">
    <property type="entry name" value="Kelch motif"/>
    <property type="match status" value="1"/>
</dbReference>
<dbReference type="InterPro" id="IPR015915">
    <property type="entry name" value="Kelch-typ_b-propeller"/>
</dbReference>
<dbReference type="SUPFAM" id="SSF50965">
    <property type="entry name" value="Galactose oxidase, central domain"/>
    <property type="match status" value="1"/>
</dbReference>
<feature type="compositionally biased region" description="Polar residues" evidence="3">
    <location>
        <begin position="44"/>
        <end position="59"/>
    </location>
</feature>
<protein>
    <submittedName>
        <fullName evidence="4">Ap2 domain transcription factor ap2ix-5</fullName>
    </submittedName>
</protein>
<feature type="compositionally biased region" description="Basic and acidic residues" evidence="3">
    <location>
        <begin position="2760"/>
        <end position="2779"/>
    </location>
</feature>
<feature type="compositionally biased region" description="Basic and acidic residues" evidence="3">
    <location>
        <begin position="1258"/>
        <end position="1270"/>
    </location>
</feature>
<feature type="region of interest" description="Disordered" evidence="3">
    <location>
        <begin position="659"/>
        <end position="739"/>
    </location>
</feature>
<feature type="region of interest" description="Disordered" evidence="3">
    <location>
        <begin position="3463"/>
        <end position="3483"/>
    </location>
</feature>
<dbReference type="PANTHER" id="PTHR46647">
    <property type="entry name" value="RAB9 EFFECTOR PROTEIN WITH KELCH MOTIFS"/>
    <property type="match status" value="1"/>
</dbReference>
<feature type="compositionally biased region" description="Polar residues" evidence="3">
    <location>
        <begin position="4115"/>
        <end position="4128"/>
    </location>
</feature>